<protein>
    <recommendedName>
        <fullName evidence="3">polynucleotide adenylyltransferase</fullName>
        <ecNumber evidence="3">2.7.7.19</ecNumber>
    </recommendedName>
</protein>
<feature type="compositionally biased region" description="Basic residues" evidence="7">
    <location>
        <begin position="174"/>
        <end position="183"/>
    </location>
</feature>
<feature type="compositionally biased region" description="Basic and acidic residues" evidence="7">
    <location>
        <begin position="139"/>
        <end position="153"/>
    </location>
</feature>
<feature type="compositionally biased region" description="Basic and acidic residues" evidence="7">
    <location>
        <begin position="219"/>
        <end position="230"/>
    </location>
</feature>
<feature type="compositionally biased region" description="Basic and acidic residues" evidence="7">
    <location>
        <begin position="57"/>
        <end position="75"/>
    </location>
</feature>
<dbReference type="Gene3D" id="1.10.1410.10">
    <property type="match status" value="1"/>
</dbReference>
<dbReference type="GO" id="GO:0046872">
    <property type="term" value="F:metal ion binding"/>
    <property type="evidence" value="ECO:0007669"/>
    <property type="project" value="UniProtKB-KW"/>
</dbReference>
<dbReference type="Proteomes" id="UP000696485">
    <property type="component" value="Unassembled WGS sequence"/>
</dbReference>
<evidence type="ECO:0000313" key="10">
    <source>
        <dbReference type="EMBL" id="KAF9329289.1"/>
    </source>
</evidence>
<dbReference type="Pfam" id="PF22600">
    <property type="entry name" value="MTPAP-like_central"/>
    <property type="match status" value="1"/>
</dbReference>
<dbReference type="Pfam" id="PF03828">
    <property type="entry name" value="PAP_assoc"/>
    <property type="match status" value="1"/>
</dbReference>
<dbReference type="EC" id="2.7.7.19" evidence="3"/>
<keyword evidence="5" id="KW-0479">Metal-binding</keyword>
<evidence type="ECO:0000256" key="6">
    <source>
        <dbReference type="ARBA" id="ARBA00022842"/>
    </source>
</evidence>
<dbReference type="GO" id="GO:0003729">
    <property type="term" value="F:mRNA binding"/>
    <property type="evidence" value="ECO:0007669"/>
    <property type="project" value="TreeGrafter"/>
</dbReference>
<dbReference type="PANTHER" id="PTHR23092">
    <property type="entry name" value="POLY(A) RNA POLYMERASE"/>
    <property type="match status" value="1"/>
</dbReference>
<dbReference type="InterPro" id="IPR045862">
    <property type="entry name" value="Trf4-like"/>
</dbReference>
<feature type="region of interest" description="Disordered" evidence="7">
    <location>
        <begin position="57"/>
        <end position="346"/>
    </location>
</feature>
<feature type="domain" description="PAP-associated" evidence="8">
    <location>
        <begin position="548"/>
        <end position="611"/>
    </location>
</feature>
<proteinExistence type="inferred from homology"/>
<keyword evidence="6" id="KW-0460">Magnesium</keyword>
<evidence type="ECO:0000313" key="11">
    <source>
        <dbReference type="Proteomes" id="UP000696485"/>
    </source>
</evidence>
<organism evidence="10 11">
    <name type="scientific">Podila minutissima</name>
    <dbReference type="NCBI Taxonomy" id="64525"/>
    <lineage>
        <taxon>Eukaryota</taxon>
        <taxon>Fungi</taxon>
        <taxon>Fungi incertae sedis</taxon>
        <taxon>Mucoromycota</taxon>
        <taxon>Mortierellomycotina</taxon>
        <taxon>Mortierellomycetes</taxon>
        <taxon>Mortierellales</taxon>
        <taxon>Mortierellaceae</taxon>
        <taxon>Podila</taxon>
    </lineage>
</organism>
<feature type="domain" description="Poly(A) RNA polymerase mitochondrial-like central palm" evidence="9">
    <location>
        <begin position="358"/>
        <end position="488"/>
    </location>
</feature>
<dbReference type="GO" id="GO:0043634">
    <property type="term" value="P:polyadenylation-dependent ncRNA catabolic process"/>
    <property type="evidence" value="ECO:0007669"/>
    <property type="project" value="TreeGrafter"/>
</dbReference>
<evidence type="ECO:0000256" key="4">
    <source>
        <dbReference type="ARBA" id="ARBA00022679"/>
    </source>
</evidence>
<sequence>MNRNKYNKNVDNNDTYLPINGVFDSMPGVTKQMRYPGHRNVNQSPYNLRATSYEHHAGEPGKVWVSDEEHKPTCERRKRRPRPPHKSSNINNNSTTNNAQDDYEQDIKYKYEEDQDVPGDPQPGPSNAPKKEKKPKWSSAEKKERKEAQRIKEEEEEEAEAQRVLTPQEEAEKRKKKKAKKQKAKEQKAAAKEERKQMRKDAKMAKGRKTGPGLNPYVDPEKQTKQRESFIDQLMADMEEKARLQAAGPSSSIKQEDQDLPKSSYQTTEGGDAMKDGADFVRFVDSDAEEENTPVPTNESNTSVQDTTNNNIPETTAGHKRKRDGYGSDTEGSTGPPPGCPWMGHRQYSKLDSVPRMLTQELKDFVGFISPSREEHKVRQYVYRRIQRSIEQLWPDAQVIVFGSYETQLYLPSSDMDIVVLRKREFATSDLYTLSSTLRREGVAKELIVIAKARVPLVKFKETISDLPVDISFNITNGIDGARTAKQYMDEVPALRSLTLLVKHFLMTKALNEVFHGGIGSLTTMIMIMSFLQMHPMIQQGLINPEDNLGVLLIEFFELYGNCFNYANVGLSVTDGGAYFDRIQNPVGQAFKGGRPGELLLCSVDPNDENNDTARGSYQLQTIRKAFVRAYGSLTRNVQQRRTELFGKGGSTNKPAGHIRFDNKNQVPADSVTKSSGLHHQSEVSLIKDILPIPIEILEHRRHIEDVFYRGQFQAMFGDPTGINGLDAMEGY</sequence>
<keyword evidence="4" id="KW-0808">Transferase</keyword>
<dbReference type="SUPFAM" id="SSF81301">
    <property type="entry name" value="Nucleotidyltransferase"/>
    <property type="match status" value="1"/>
</dbReference>
<dbReference type="InterPro" id="IPR054708">
    <property type="entry name" value="MTPAP-like_central"/>
</dbReference>
<evidence type="ECO:0000256" key="1">
    <source>
        <dbReference type="ARBA" id="ARBA00001936"/>
    </source>
</evidence>
<dbReference type="CDD" id="cd05402">
    <property type="entry name" value="NT_PAP_TUTase"/>
    <property type="match status" value="1"/>
</dbReference>
<feature type="compositionally biased region" description="Polar residues" evidence="7">
    <location>
        <begin position="294"/>
        <end position="314"/>
    </location>
</feature>
<evidence type="ECO:0000256" key="2">
    <source>
        <dbReference type="ARBA" id="ARBA00008593"/>
    </source>
</evidence>
<feature type="compositionally biased region" description="Basic and acidic residues" evidence="7">
    <location>
        <begin position="184"/>
        <end position="204"/>
    </location>
</feature>
<feature type="compositionally biased region" description="Basic residues" evidence="7">
    <location>
        <begin position="76"/>
        <end position="85"/>
    </location>
</feature>
<dbReference type="AlphaFoldDB" id="A0A9P5SHL5"/>
<dbReference type="InterPro" id="IPR043519">
    <property type="entry name" value="NT_sf"/>
</dbReference>
<evidence type="ECO:0000259" key="9">
    <source>
        <dbReference type="Pfam" id="PF22600"/>
    </source>
</evidence>
<evidence type="ECO:0000256" key="3">
    <source>
        <dbReference type="ARBA" id="ARBA00012388"/>
    </source>
</evidence>
<dbReference type="PANTHER" id="PTHR23092:SF15">
    <property type="entry name" value="INACTIVE NON-CANONICAL POLY(A) RNA POLYMERASE PROTEIN TRF4-2-RELATED"/>
    <property type="match status" value="1"/>
</dbReference>
<evidence type="ECO:0000256" key="7">
    <source>
        <dbReference type="SAM" id="MobiDB-lite"/>
    </source>
</evidence>
<dbReference type="GO" id="GO:0031123">
    <property type="term" value="P:RNA 3'-end processing"/>
    <property type="evidence" value="ECO:0007669"/>
    <property type="project" value="TreeGrafter"/>
</dbReference>
<dbReference type="SUPFAM" id="SSF81631">
    <property type="entry name" value="PAP/OAS1 substrate-binding domain"/>
    <property type="match status" value="1"/>
</dbReference>
<dbReference type="InterPro" id="IPR002058">
    <property type="entry name" value="PAP_assoc"/>
</dbReference>
<dbReference type="GO" id="GO:0010605">
    <property type="term" value="P:negative regulation of macromolecule metabolic process"/>
    <property type="evidence" value="ECO:0007669"/>
    <property type="project" value="UniProtKB-ARBA"/>
</dbReference>
<feature type="compositionally biased region" description="Basic and acidic residues" evidence="7">
    <location>
        <begin position="272"/>
        <end position="285"/>
    </location>
</feature>
<keyword evidence="11" id="KW-1185">Reference proteome</keyword>
<comment type="caution">
    <text evidence="10">The sequence shown here is derived from an EMBL/GenBank/DDBJ whole genome shotgun (WGS) entry which is preliminary data.</text>
</comment>
<dbReference type="GO" id="GO:1990817">
    <property type="term" value="F:poly(A) RNA polymerase activity"/>
    <property type="evidence" value="ECO:0007669"/>
    <property type="project" value="UniProtKB-EC"/>
</dbReference>
<dbReference type="Gene3D" id="3.30.460.10">
    <property type="entry name" value="Beta Polymerase, domain 2"/>
    <property type="match status" value="1"/>
</dbReference>
<name>A0A9P5SHL5_9FUNG</name>
<reference evidence="10" key="1">
    <citation type="journal article" date="2020" name="Fungal Divers.">
        <title>Resolving the Mortierellaceae phylogeny through synthesis of multi-gene phylogenetics and phylogenomics.</title>
        <authorList>
            <person name="Vandepol N."/>
            <person name="Liber J."/>
            <person name="Desiro A."/>
            <person name="Na H."/>
            <person name="Kennedy M."/>
            <person name="Barry K."/>
            <person name="Grigoriev I.V."/>
            <person name="Miller A.N."/>
            <person name="O'Donnell K."/>
            <person name="Stajich J.E."/>
            <person name="Bonito G."/>
        </authorList>
    </citation>
    <scope>NUCLEOTIDE SEQUENCE</scope>
    <source>
        <strain evidence="10">NVP1</strain>
    </source>
</reference>
<dbReference type="GO" id="GO:0031499">
    <property type="term" value="C:TRAMP complex"/>
    <property type="evidence" value="ECO:0007669"/>
    <property type="project" value="TreeGrafter"/>
</dbReference>
<comment type="similarity">
    <text evidence="2">Belongs to the DNA polymerase type-B-like family.</text>
</comment>
<dbReference type="EMBL" id="JAAAUY010000488">
    <property type="protein sequence ID" value="KAF9329289.1"/>
    <property type="molecule type" value="Genomic_DNA"/>
</dbReference>
<dbReference type="GO" id="GO:0005730">
    <property type="term" value="C:nucleolus"/>
    <property type="evidence" value="ECO:0007669"/>
    <property type="project" value="TreeGrafter"/>
</dbReference>
<accession>A0A9P5SHL5</accession>
<dbReference type="FunFam" id="3.30.460.10:FF:000006">
    <property type="entry name" value="non-canonical poly(A) RNA polymerase PAPD5"/>
    <property type="match status" value="1"/>
</dbReference>
<evidence type="ECO:0000256" key="5">
    <source>
        <dbReference type="ARBA" id="ARBA00022723"/>
    </source>
</evidence>
<gene>
    <name evidence="10" type="ORF">BG006_007600</name>
</gene>
<comment type="cofactor">
    <cofactor evidence="1">
        <name>Mn(2+)</name>
        <dbReference type="ChEBI" id="CHEBI:29035"/>
    </cofactor>
</comment>
<evidence type="ECO:0000259" key="8">
    <source>
        <dbReference type="Pfam" id="PF03828"/>
    </source>
</evidence>
<feature type="compositionally biased region" description="Low complexity" evidence="7">
    <location>
        <begin position="87"/>
        <end position="98"/>
    </location>
</feature>